<reference evidence="2 3" key="1">
    <citation type="submission" date="2023-07" db="EMBL/GenBank/DDBJ databases">
        <title>Closed genome sequence of Methanosarcinaceae archaeon Am2.</title>
        <authorList>
            <person name="Poehlein A."/>
            <person name="Protasov E."/>
            <person name="Platt K."/>
            <person name="Reeh H."/>
            <person name="Daniel R."/>
            <person name="Brune A."/>
        </authorList>
    </citation>
    <scope>NUCLEOTIDE SEQUENCE [LARGE SCALE GENOMIC DNA]</scope>
    <source>
        <strain evidence="2 3">Am2</strain>
    </source>
</reference>
<dbReference type="Proteomes" id="UP001304970">
    <property type="component" value="Chromosome"/>
</dbReference>
<organism evidence="2 3">
    <name type="scientific">Methanolapillus ohkumae</name>
    <dbReference type="NCBI Taxonomy" id="3028298"/>
    <lineage>
        <taxon>Archaea</taxon>
        <taxon>Methanobacteriati</taxon>
        <taxon>Methanobacteriota</taxon>
        <taxon>Stenosarchaea group</taxon>
        <taxon>Methanomicrobia</taxon>
        <taxon>Methanosarcinales</taxon>
        <taxon>Methanosarcinaceae</taxon>
        <taxon>Methanolapillus</taxon>
    </lineage>
</organism>
<keyword evidence="3" id="KW-1185">Reference proteome</keyword>
<evidence type="ECO:0000313" key="2">
    <source>
        <dbReference type="EMBL" id="WNY27171.1"/>
    </source>
</evidence>
<gene>
    <name evidence="2" type="ORF">MsAm2_09620</name>
</gene>
<dbReference type="AlphaFoldDB" id="A0AA96ZX07"/>
<evidence type="ECO:0000256" key="1">
    <source>
        <dbReference type="SAM" id="Coils"/>
    </source>
</evidence>
<keyword evidence="1" id="KW-0175">Coiled coil</keyword>
<evidence type="ECO:0000313" key="3">
    <source>
        <dbReference type="Proteomes" id="UP001304970"/>
    </source>
</evidence>
<proteinExistence type="predicted"/>
<protein>
    <submittedName>
        <fullName evidence="2">Uncharacterized protein</fullName>
    </submittedName>
</protein>
<sequence length="135" mass="15791">MRWILCKTSICYKNVLPPKNTSEIKSGQTNTMNSKIDEEVTAEISRRVRELKAIRDEKEELEELEEIQKGELIELFKIHGLNSYEGAGIQVNLVETKLVNRLDTKKLKENAPDLYQRYLISSEQREHLRFKKIGE</sequence>
<name>A0AA96ZX07_9EURY</name>
<accession>A0AA96ZX07</accession>
<dbReference type="EMBL" id="CP131061">
    <property type="protein sequence ID" value="WNY27171.1"/>
    <property type="molecule type" value="Genomic_DNA"/>
</dbReference>
<feature type="coiled-coil region" evidence="1">
    <location>
        <begin position="44"/>
        <end position="74"/>
    </location>
</feature>